<evidence type="ECO:0000256" key="1">
    <source>
        <dbReference type="SAM" id="MobiDB-lite"/>
    </source>
</evidence>
<accession>A0A1V6TZR6</accession>
<dbReference type="STRING" id="303698.A0A1V6TZR6"/>
<sequence>MDRSDLPDSETDDRGFELQSYIGYLDNYNYETVGVNGDITSQYYAPADNYFQDLAQFESSPWFESTPSNQDHTLNQYRIQNPTYLAPTNFPSTETSDDTVLTSYSEFIEPSYSTHLGTHEHEDFLGLSCEFQDDSNDPRCPTIPIERSNILEGELNIDQTSSEFHIPTTKRRRLNGEEADTVEEDLIAGPSQINNGQSANTLSEKSSVESHNIDLDGLSVRSSMQTDITQPSDTSTYVPNYAHNNEASLPGELDYLLDPTAYYGRLDDLEAQTAELVGFADGPYGRILTESYSFQFPSDEHLQSVMNERFADLSCTRTSIGRVARSCELMERFSDTLLHTRQAIRHLNSEGFCGSTFSLLVEDEFRPGTANIVHISHDDIDISEPSLSAFLEHGSILINKVIRSNRDNQVANQTIPLLEHGFLDNIFPLALISFAGSHVCRFDVNLCGREIDNIPVALDYSFRPRELACLKEFIGGPAWVLEKKQSEESQSGLKLSLVVQDLQELWGPVWLVGGTTDEGSMIRTERGFIVPLPRDEQSSEFEKSGEVECHWTGDVPRYINRDDRILLNNTSRILIGTESMSPSGLAVNPECRSQINDIALHIARLGQFQFPGTCNDHYMMDGGEVQLTGGQYVNAGLAIKYKRVPGRKHKEVLLSTIRNSKIDIRPLLRLRVGLEISACSGNALRISLWEALRLSQTKEKTGKFHVCNHEVADPKCIQNCWNRLIDDNGIGSVVDGSSTQNGTLASISSDLTGDKTPEDADLSTDEIRQIIISSLQALEHTGVDMEGNLQAYWPFLETPTNHRILRTRFNKWLDIVADTRDIPCQYLYISKYCSHYGISTGI</sequence>
<organism evidence="2 3">
    <name type="scientific">Penicillium steckii</name>
    <dbReference type="NCBI Taxonomy" id="303698"/>
    <lineage>
        <taxon>Eukaryota</taxon>
        <taxon>Fungi</taxon>
        <taxon>Dikarya</taxon>
        <taxon>Ascomycota</taxon>
        <taxon>Pezizomycotina</taxon>
        <taxon>Eurotiomycetes</taxon>
        <taxon>Eurotiomycetidae</taxon>
        <taxon>Eurotiales</taxon>
        <taxon>Aspergillaceae</taxon>
        <taxon>Penicillium</taxon>
    </lineage>
</organism>
<evidence type="ECO:0000313" key="3">
    <source>
        <dbReference type="Proteomes" id="UP000191285"/>
    </source>
</evidence>
<name>A0A1V6TZR6_9EURO</name>
<protein>
    <submittedName>
        <fullName evidence="2">Uncharacterized protein</fullName>
    </submittedName>
</protein>
<gene>
    <name evidence="2" type="ORF">PENSTE_c001G04674</name>
</gene>
<feature type="compositionally biased region" description="Polar residues" evidence="1">
    <location>
        <begin position="191"/>
        <end position="205"/>
    </location>
</feature>
<feature type="region of interest" description="Disordered" evidence="1">
    <location>
        <begin position="190"/>
        <end position="238"/>
    </location>
</feature>
<dbReference type="AlphaFoldDB" id="A0A1V6TZR6"/>
<dbReference type="EMBL" id="MLKD01000001">
    <property type="protein sequence ID" value="OQE31544.1"/>
    <property type="molecule type" value="Genomic_DNA"/>
</dbReference>
<comment type="caution">
    <text evidence="2">The sequence shown here is derived from an EMBL/GenBank/DDBJ whole genome shotgun (WGS) entry which is preliminary data.</text>
</comment>
<proteinExistence type="predicted"/>
<dbReference type="OrthoDB" id="428577at2759"/>
<keyword evidence="3" id="KW-1185">Reference proteome</keyword>
<evidence type="ECO:0000313" key="2">
    <source>
        <dbReference type="EMBL" id="OQE31544.1"/>
    </source>
</evidence>
<dbReference type="Proteomes" id="UP000191285">
    <property type="component" value="Unassembled WGS sequence"/>
</dbReference>
<reference evidence="3" key="1">
    <citation type="journal article" date="2017" name="Nat. Microbiol.">
        <title>Global analysis of biosynthetic gene clusters reveals vast potential of secondary metabolite production in Penicillium species.</title>
        <authorList>
            <person name="Nielsen J.C."/>
            <person name="Grijseels S."/>
            <person name="Prigent S."/>
            <person name="Ji B."/>
            <person name="Dainat J."/>
            <person name="Nielsen K.F."/>
            <person name="Frisvad J.C."/>
            <person name="Workman M."/>
            <person name="Nielsen J."/>
        </authorList>
    </citation>
    <scope>NUCLEOTIDE SEQUENCE [LARGE SCALE GENOMIC DNA]</scope>
    <source>
        <strain evidence="3">IBT 24891</strain>
    </source>
</reference>
<feature type="compositionally biased region" description="Polar residues" evidence="1">
    <location>
        <begin position="220"/>
        <end position="238"/>
    </location>
</feature>